<organism evidence="1 2">
    <name type="scientific">Cardiocondyla obscurior</name>
    <dbReference type="NCBI Taxonomy" id="286306"/>
    <lineage>
        <taxon>Eukaryota</taxon>
        <taxon>Metazoa</taxon>
        <taxon>Ecdysozoa</taxon>
        <taxon>Arthropoda</taxon>
        <taxon>Hexapoda</taxon>
        <taxon>Insecta</taxon>
        <taxon>Pterygota</taxon>
        <taxon>Neoptera</taxon>
        <taxon>Endopterygota</taxon>
        <taxon>Hymenoptera</taxon>
        <taxon>Apocrita</taxon>
        <taxon>Aculeata</taxon>
        <taxon>Formicoidea</taxon>
        <taxon>Formicidae</taxon>
        <taxon>Myrmicinae</taxon>
        <taxon>Cardiocondyla</taxon>
    </lineage>
</organism>
<dbReference type="EMBL" id="JADYXP020000005">
    <property type="protein sequence ID" value="KAL0123269.1"/>
    <property type="molecule type" value="Genomic_DNA"/>
</dbReference>
<proteinExistence type="predicted"/>
<evidence type="ECO:0000313" key="2">
    <source>
        <dbReference type="Proteomes" id="UP001430953"/>
    </source>
</evidence>
<dbReference type="AlphaFoldDB" id="A0AAW2G8G3"/>
<reference evidence="1 2" key="1">
    <citation type="submission" date="2023-03" db="EMBL/GenBank/DDBJ databases">
        <title>High recombination rates correlate with genetic variation in Cardiocondyla obscurior ants.</title>
        <authorList>
            <person name="Errbii M."/>
        </authorList>
    </citation>
    <scope>NUCLEOTIDE SEQUENCE [LARGE SCALE GENOMIC DNA]</scope>
    <source>
        <strain evidence="1">Alpha-2009</strain>
        <tissue evidence="1">Whole body</tissue>
    </source>
</reference>
<sequence>MRSKTTYIVLELEEQVNENVERRRYQLDVETTIVSSSRKEVEKGRCYCVIGSRVELPHCAVSVDFPLLRVYPRSIARMRELSVEFHSEYTETEPILQTESPDDAFIYV</sequence>
<comment type="caution">
    <text evidence="1">The sequence shown here is derived from an EMBL/GenBank/DDBJ whole genome shotgun (WGS) entry which is preliminary data.</text>
</comment>
<accession>A0AAW2G8G3</accession>
<protein>
    <submittedName>
        <fullName evidence="1">Uncharacterized protein</fullName>
    </submittedName>
</protein>
<gene>
    <name evidence="1" type="ORF">PUN28_005654</name>
</gene>
<keyword evidence="2" id="KW-1185">Reference proteome</keyword>
<evidence type="ECO:0000313" key="1">
    <source>
        <dbReference type="EMBL" id="KAL0123269.1"/>
    </source>
</evidence>
<dbReference type="Proteomes" id="UP001430953">
    <property type="component" value="Unassembled WGS sequence"/>
</dbReference>
<name>A0AAW2G8G3_9HYME</name>